<proteinExistence type="predicted"/>
<feature type="compositionally biased region" description="Basic and acidic residues" evidence="1">
    <location>
        <begin position="19"/>
        <end position="37"/>
    </location>
</feature>
<evidence type="ECO:0000259" key="2">
    <source>
        <dbReference type="Pfam" id="PF17862"/>
    </source>
</evidence>
<dbReference type="Gene3D" id="6.10.20.150">
    <property type="match status" value="1"/>
</dbReference>
<dbReference type="EMBL" id="JBHFQA010000015">
    <property type="protein sequence ID" value="KAL2086028.1"/>
    <property type="molecule type" value="Genomic_DNA"/>
</dbReference>
<keyword evidence="4" id="KW-1185">Reference proteome</keyword>
<organism evidence="3 4">
    <name type="scientific">Coilia grayii</name>
    <name type="common">Gray's grenadier anchovy</name>
    <dbReference type="NCBI Taxonomy" id="363190"/>
    <lineage>
        <taxon>Eukaryota</taxon>
        <taxon>Metazoa</taxon>
        <taxon>Chordata</taxon>
        <taxon>Craniata</taxon>
        <taxon>Vertebrata</taxon>
        <taxon>Euteleostomi</taxon>
        <taxon>Actinopterygii</taxon>
        <taxon>Neopterygii</taxon>
        <taxon>Teleostei</taxon>
        <taxon>Clupei</taxon>
        <taxon>Clupeiformes</taxon>
        <taxon>Clupeoidei</taxon>
        <taxon>Engraulidae</taxon>
        <taxon>Coilinae</taxon>
        <taxon>Coilia</taxon>
    </lineage>
</organism>
<name>A0ABD1JJ59_9TELE</name>
<reference evidence="3 4" key="1">
    <citation type="submission" date="2024-09" db="EMBL/GenBank/DDBJ databases">
        <title>A chromosome-level genome assembly of Gray's grenadier anchovy, Coilia grayii.</title>
        <authorList>
            <person name="Fu Z."/>
        </authorList>
    </citation>
    <scope>NUCLEOTIDE SEQUENCE [LARGE SCALE GENOMIC DNA]</scope>
    <source>
        <strain evidence="3">G4</strain>
        <tissue evidence="3">Muscle</tissue>
    </source>
</reference>
<accession>A0ABD1JJ59</accession>
<gene>
    <name evidence="3" type="ORF">ACEWY4_017087</name>
</gene>
<evidence type="ECO:0000313" key="4">
    <source>
        <dbReference type="Proteomes" id="UP001591681"/>
    </source>
</evidence>
<dbReference type="Proteomes" id="UP001591681">
    <property type="component" value="Unassembled WGS sequence"/>
</dbReference>
<evidence type="ECO:0000313" key="3">
    <source>
        <dbReference type="EMBL" id="KAL2086028.1"/>
    </source>
</evidence>
<dbReference type="SUPFAM" id="SSF52540">
    <property type="entry name" value="P-loop containing nucleoside triphosphate hydrolases"/>
    <property type="match status" value="1"/>
</dbReference>
<feature type="region of interest" description="Disordered" evidence="1">
    <location>
        <begin position="19"/>
        <end position="40"/>
    </location>
</feature>
<dbReference type="Pfam" id="PF17862">
    <property type="entry name" value="AAA_lid_3"/>
    <property type="match status" value="1"/>
</dbReference>
<sequence>MPMMTPGMIKAGMWGLEKVKKGNAHDDPRNDKSRDVGTGESDPEVWVRMFYGSSSASMSLPSKSRIKRQSKTFTQVTHTHTQEVDLEYLSRITEGFSGADLTEICQRACKLAIREAIEAEIRTERQRRSQPDTAMVSQLIDGWMDTVDE</sequence>
<dbReference type="AlphaFoldDB" id="A0ABD1JJ59"/>
<dbReference type="InterPro" id="IPR041569">
    <property type="entry name" value="AAA_lid_3"/>
</dbReference>
<dbReference type="InterPro" id="IPR027417">
    <property type="entry name" value="P-loop_NTPase"/>
</dbReference>
<evidence type="ECO:0000256" key="1">
    <source>
        <dbReference type="SAM" id="MobiDB-lite"/>
    </source>
</evidence>
<protein>
    <recommendedName>
        <fullName evidence="2">AAA ATPase AAA+ lid domain-containing protein</fullName>
    </recommendedName>
</protein>
<comment type="caution">
    <text evidence="3">The sequence shown here is derived from an EMBL/GenBank/DDBJ whole genome shotgun (WGS) entry which is preliminary data.</text>
</comment>
<feature type="domain" description="AAA ATPase AAA+ lid" evidence="2">
    <location>
        <begin position="83"/>
        <end position="123"/>
    </location>
</feature>